<reference evidence="12" key="3">
    <citation type="submission" date="2025-09" db="UniProtKB">
        <authorList>
            <consortium name="Ensembl"/>
        </authorList>
    </citation>
    <scope>IDENTIFICATION</scope>
</reference>
<dbReference type="Gene3D" id="1.20.120.230">
    <property type="entry name" value="Alpha-catenin/vinculin-like"/>
    <property type="match status" value="1"/>
</dbReference>
<evidence type="ECO:0000256" key="7">
    <source>
        <dbReference type="ARBA" id="ARBA00022889"/>
    </source>
</evidence>
<dbReference type="InterPro" id="IPR014928">
    <property type="entry name" value="Serine_rich_dom"/>
</dbReference>
<evidence type="ECO:0000256" key="6">
    <source>
        <dbReference type="ARBA" id="ARBA00022553"/>
    </source>
</evidence>
<dbReference type="GO" id="GO:0005737">
    <property type="term" value="C:cytoplasm"/>
    <property type="evidence" value="ECO:0007669"/>
    <property type="project" value="UniProtKB-SubCell"/>
</dbReference>
<feature type="region of interest" description="Disordered" evidence="10">
    <location>
        <begin position="598"/>
        <end position="635"/>
    </location>
</feature>
<organism evidence="12 13">
    <name type="scientific">Scleropages formosus</name>
    <name type="common">Asian bonytongue</name>
    <name type="synonym">Osteoglossum formosum</name>
    <dbReference type="NCBI Taxonomy" id="113540"/>
    <lineage>
        <taxon>Eukaryota</taxon>
        <taxon>Metazoa</taxon>
        <taxon>Chordata</taxon>
        <taxon>Craniata</taxon>
        <taxon>Vertebrata</taxon>
        <taxon>Euteleostomi</taxon>
        <taxon>Actinopterygii</taxon>
        <taxon>Neopterygii</taxon>
        <taxon>Teleostei</taxon>
        <taxon>Osteoglossocephala</taxon>
        <taxon>Osteoglossomorpha</taxon>
        <taxon>Osteoglossiformes</taxon>
        <taxon>Osteoglossidae</taxon>
        <taxon>Scleropages</taxon>
    </lineage>
</organism>
<reference evidence="12 13" key="1">
    <citation type="submission" date="2019-04" db="EMBL/GenBank/DDBJ databases">
        <authorList>
            <consortium name="Wellcome Sanger Institute Data Sharing"/>
        </authorList>
    </citation>
    <scope>NUCLEOTIDE SEQUENCE [LARGE SCALE GENOMIC DNA]</scope>
</reference>
<dbReference type="Gene3D" id="1.20.120.830">
    <property type="entry name" value="Serine-rich domain"/>
    <property type="match status" value="1"/>
</dbReference>
<feature type="compositionally biased region" description="Basic and acidic residues" evidence="10">
    <location>
        <begin position="172"/>
        <end position="183"/>
    </location>
</feature>
<dbReference type="Gene3D" id="2.30.30.40">
    <property type="entry name" value="SH3 Domains"/>
    <property type="match status" value="1"/>
</dbReference>
<dbReference type="GeneTree" id="ENSGT00950000183008"/>
<dbReference type="PANTHER" id="PTHR10654">
    <property type="entry name" value="CAS SCAFFOLDING PROTEIN"/>
    <property type="match status" value="1"/>
</dbReference>
<evidence type="ECO:0000259" key="11">
    <source>
        <dbReference type="PROSITE" id="PS50002"/>
    </source>
</evidence>
<evidence type="ECO:0000256" key="9">
    <source>
        <dbReference type="PROSITE-ProRule" id="PRU00192"/>
    </source>
</evidence>
<dbReference type="GO" id="GO:0005925">
    <property type="term" value="C:focal adhesion"/>
    <property type="evidence" value="ECO:0007669"/>
    <property type="project" value="UniProtKB-SubCell"/>
</dbReference>
<protein>
    <submittedName>
        <fullName evidence="12">Cas scaffold protein family member 4</fullName>
    </submittedName>
</protein>
<dbReference type="InterPro" id="IPR038319">
    <property type="entry name" value="Serine_rich_sf"/>
</dbReference>
<dbReference type="GO" id="GO:0007169">
    <property type="term" value="P:cell surface receptor protein tyrosine kinase signaling pathway"/>
    <property type="evidence" value="ECO:0007669"/>
    <property type="project" value="TreeGrafter"/>
</dbReference>
<proteinExistence type="inferred from homology"/>
<dbReference type="GO" id="GO:0005886">
    <property type="term" value="C:plasma membrane"/>
    <property type="evidence" value="ECO:0007669"/>
    <property type="project" value="TreeGrafter"/>
</dbReference>
<dbReference type="FunFam" id="1.20.120.830:FF:000001">
    <property type="entry name" value="BCAR1 scaffold protein, Cas family member"/>
    <property type="match status" value="1"/>
</dbReference>
<evidence type="ECO:0000256" key="8">
    <source>
        <dbReference type="ARBA" id="ARBA00022949"/>
    </source>
</evidence>
<dbReference type="Proteomes" id="UP000694397">
    <property type="component" value="Chromosome 22"/>
</dbReference>
<dbReference type="InterPro" id="IPR036028">
    <property type="entry name" value="SH3-like_dom_sf"/>
</dbReference>
<dbReference type="FunFam" id="2.30.30.40:FF:000009">
    <property type="entry name" value="Breast cancer anti-estrogen resistance 1"/>
    <property type="match status" value="1"/>
</dbReference>
<dbReference type="InterPro" id="IPR037362">
    <property type="entry name" value="CAS_fam"/>
</dbReference>
<dbReference type="Ensembl" id="ENSSFOT00015064912.1">
    <property type="protein sequence ID" value="ENSSFOP00015048578.1"/>
    <property type="gene ID" value="ENSSFOG00015028135.1"/>
</dbReference>
<dbReference type="InterPro" id="IPR001452">
    <property type="entry name" value="SH3_domain"/>
</dbReference>
<comment type="subcellular location">
    <subcellularLocation>
        <location evidence="1">Cell junction</location>
        <location evidence="1">Focal adhesion</location>
    </subcellularLocation>
    <subcellularLocation>
        <location evidence="2">Cytoplasm</location>
    </subcellularLocation>
</comment>
<comment type="similarity">
    <text evidence="3">Belongs to the CAS family.</text>
</comment>
<feature type="domain" description="SH3" evidence="11">
    <location>
        <begin position="46"/>
        <end position="108"/>
    </location>
</feature>
<dbReference type="InterPro" id="IPR021901">
    <property type="entry name" value="CAS_C"/>
</dbReference>
<keyword evidence="5" id="KW-0963">Cytoplasm</keyword>
<keyword evidence="13" id="KW-1185">Reference proteome</keyword>
<evidence type="ECO:0000256" key="5">
    <source>
        <dbReference type="ARBA" id="ARBA00022490"/>
    </source>
</evidence>
<keyword evidence="4 9" id="KW-0728">SH3 domain</keyword>
<dbReference type="PROSITE" id="PS50002">
    <property type="entry name" value="SH3"/>
    <property type="match status" value="1"/>
</dbReference>
<evidence type="ECO:0000313" key="12">
    <source>
        <dbReference type="Ensembl" id="ENSSFOP00015048578.1"/>
    </source>
</evidence>
<dbReference type="SMART" id="SM00326">
    <property type="entry name" value="SH3"/>
    <property type="match status" value="1"/>
</dbReference>
<keyword evidence="7" id="KW-0130">Cell adhesion</keyword>
<feature type="region of interest" description="Disordered" evidence="10">
    <location>
        <begin position="366"/>
        <end position="450"/>
    </location>
</feature>
<evidence type="ECO:0000256" key="1">
    <source>
        <dbReference type="ARBA" id="ARBA00004246"/>
    </source>
</evidence>
<dbReference type="Pfam" id="PF12026">
    <property type="entry name" value="CAS_C"/>
    <property type="match status" value="1"/>
</dbReference>
<evidence type="ECO:0000256" key="2">
    <source>
        <dbReference type="ARBA" id="ARBA00004496"/>
    </source>
</evidence>
<dbReference type="CDD" id="cd11844">
    <property type="entry name" value="SH3_CAS"/>
    <property type="match status" value="1"/>
</dbReference>
<dbReference type="GO" id="GO:0016477">
    <property type="term" value="P:cell migration"/>
    <property type="evidence" value="ECO:0007669"/>
    <property type="project" value="TreeGrafter"/>
</dbReference>
<dbReference type="OrthoDB" id="5983572at2759"/>
<dbReference type="GO" id="GO:0007155">
    <property type="term" value="P:cell adhesion"/>
    <property type="evidence" value="ECO:0007669"/>
    <property type="project" value="UniProtKB-KW"/>
</dbReference>
<evidence type="ECO:0000313" key="13">
    <source>
        <dbReference type="Proteomes" id="UP000694397"/>
    </source>
</evidence>
<sequence>MHKWLLIVRGWILMRRKKSLPGVFADSCFSVPVVILQSSCPVPLFPQKLLAKALYDNMAECPDELAFRKGDIVTVMDLNVPGSHGWWKCSLHGRQGLAPANRLHLLNLLQVEVQNPYQVPSMCRPSPSQTYEPMDRNYKVPFAHQLASRGLGPSPKSQSSQAHACSPLCEQMDGRGGSKAEHYDVPPQTRRVSHGAGSHKVPRSAEARLSLVPEKNTKQKLRVLIVFYGHHIDALPVAPPPREMPQDPSYDIPMSLVTDAEHKPACGGSSTLPSPRKSEWIYDVPVSPEKPAGDQGSYGTMPVKGPARPLYDTPPRAWPALPLYDVPKPSTSPKQSLDKEGPPCVIPQVGVYDILPSSRSLGTPACAVPPFAQEKPRYEGTGSSQRRRVPLPPVQKPRGKTDSVPAPTLAPGGPEQANDVKAERQGSPLARSRSSSPEPTREVTLSPEEASRQLSGLQEAVCQAVPRLMVFVSSRWRCREHLARHVDEIRAAAEDVADATARFLRFASDVRGNARRLTDANLQARLQRQLSILEDSGLILQQAVESLSASGWYLDALAQDVPPPTPDQLDRFVMVARTVPEDIRRLVSILNANSKLLFKQTPKEPDPPGGSSQTDTGSDRQGDQQIGDSGGEDSDYVHLQVGTKTEFEKQQRMEEESKKSKQVVTFMVAKTPLQTLSEHCRLYFGALQRAISAFASSLLEGQPPDSFIDRGKLVIMVGQKLVDTLRREAPGNPAANQDLLCKSTHLCALLKNLALATKDAALQFPNSAALQAALEVARDLAQHAQLYRASMDHSLSSTD</sequence>
<feature type="region of interest" description="Disordered" evidence="10">
    <location>
        <begin position="149"/>
        <end position="183"/>
    </location>
</feature>
<dbReference type="AlphaFoldDB" id="A0A8C9T8H9"/>
<dbReference type="Pfam" id="PF14604">
    <property type="entry name" value="SH3_9"/>
    <property type="match status" value="1"/>
</dbReference>
<feature type="region of interest" description="Disordered" evidence="10">
    <location>
        <begin position="322"/>
        <end position="343"/>
    </location>
</feature>
<name>A0A8C9T8H9_SCLFO</name>
<accession>A0A8C9T8H9</accession>
<keyword evidence="8" id="KW-0965">Cell junction</keyword>
<evidence type="ECO:0000256" key="4">
    <source>
        <dbReference type="ARBA" id="ARBA00022443"/>
    </source>
</evidence>
<dbReference type="PANTHER" id="PTHR10654:SF19">
    <property type="entry name" value="CAS SCAFFOLDING PROTEIN FAMILY MEMBER 4"/>
    <property type="match status" value="1"/>
</dbReference>
<evidence type="ECO:0000256" key="10">
    <source>
        <dbReference type="SAM" id="MobiDB-lite"/>
    </source>
</evidence>
<dbReference type="Pfam" id="PF08824">
    <property type="entry name" value="Serine_rich"/>
    <property type="match status" value="1"/>
</dbReference>
<gene>
    <name evidence="12" type="primary">CASS4</name>
    <name evidence="12" type="synonym">cass4</name>
</gene>
<dbReference type="SUPFAM" id="SSF50044">
    <property type="entry name" value="SH3-domain"/>
    <property type="match status" value="1"/>
</dbReference>
<reference evidence="12" key="2">
    <citation type="submission" date="2025-08" db="UniProtKB">
        <authorList>
            <consortium name="Ensembl"/>
        </authorList>
    </citation>
    <scope>IDENTIFICATION</scope>
</reference>
<keyword evidence="6" id="KW-0597">Phosphoprotein</keyword>
<evidence type="ECO:0000256" key="3">
    <source>
        <dbReference type="ARBA" id="ARBA00007848"/>
    </source>
</evidence>